<keyword evidence="7" id="KW-0597">Phosphoprotein</keyword>
<keyword evidence="9" id="KW-0007">Acetylation</keyword>
<evidence type="ECO:0000256" key="3">
    <source>
        <dbReference type="ARBA" id="ARBA00004544"/>
    </source>
</evidence>
<dbReference type="GO" id="GO:0005869">
    <property type="term" value="C:dynactin complex"/>
    <property type="evidence" value="ECO:0007669"/>
    <property type="project" value="InterPro"/>
</dbReference>
<evidence type="ECO:0000256" key="6">
    <source>
        <dbReference type="ARBA" id="ARBA00022499"/>
    </source>
</evidence>
<proteinExistence type="inferred from homology"/>
<evidence type="ECO:0000256" key="13">
    <source>
        <dbReference type="ARBA" id="ARBA00034864"/>
    </source>
</evidence>
<evidence type="ECO:0000256" key="10">
    <source>
        <dbReference type="ARBA" id="ARBA00023054"/>
    </source>
</evidence>
<dbReference type="Pfam" id="PF05502">
    <property type="entry name" value="Dynactin_p62"/>
    <property type="match status" value="2"/>
</dbReference>
<organism evidence="15 16">
    <name type="scientific">Heterorhabditis bacteriophora</name>
    <name type="common">Entomopathogenic nematode worm</name>
    <dbReference type="NCBI Taxonomy" id="37862"/>
    <lineage>
        <taxon>Eukaryota</taxon>
        <taxon>Metazoa</taxon>
        <taxon>Ecdysozoa</taxon>
        <taxon>Nematoda</taxon>
        <taxon>Chromadorea</taxon>
        <taxon>Rhabditida</taxon>
        <taxon>Rhabditina</taxon>
        <taxon>Rhabditomorpha</taxon>
        <taxon>Strongyloidea</taxon>
        <taxon>Heterorhabditidae</taxon>
        <taxon>Heterorhabditis</taxon>
    </lineage>
</organism>
<dbReference type="InterPro" id="IPR008603">
    <property type="entry name" value="DCTN4"/>
</dbReference>
<dbReference type="PANTHER" id="PTHR13034:SF2">
    <property type="entry name" value="DYNACTIN SUBUNIT 4"/>
    <property type="match status" value="1"/>
</dbReference>
<dbReference type="PANTHER" id="PTHR13034">
    <property type="entry name" value="DYNACTIN P62 SUBUNIT"/>
    <property type="match status" value="1"/>
</dbReference>
<evidence type="ECO:0000256" key="12">
    <source>
        <dbReference type="ARBA" id="ARBA00034776"/>
    </source>
</evidence>
<evidence type="ECO:0000256" key="7">
    <source>
        <dbReference type="ARBA" id="ARBA00022553"/>
    </source>
</evidence>
<dbReference type="WBParaSite" id="Hba_16389">
    <property type="protein sequence ID" value="Hba_16389"/>
    <property type="gene ID" value="Hba_16389"/>
</dbReference>
<keyword evidence="15" id="KW-1185">Reference proteome</keyword>
<dbReference type="GO" id="GO:0005938">
    <property type="term" value="C:cell cortex"/>
    <property type="evidence" value="ECO:0007669"/>
    <property type="project" value="UniProtKB-SubCell"/>
</dbReference>
<evidence type="ECO:0000256" key="9">
    <source>
        <dbReference type="ARBA" id="ARBA00022990"/>
    </source>
</evidence>
<dbReference type="AlphaFoldDB" id="A0A1I7XFY0"/>
<evidence type="ECO:0000256" key="2">
    <source>
        <dbReference type="ARBA" id="ARBA00004529"/>
    </source>
</evidence>
<evidence type="ECO:0000256" key="4">
    <source>
        <dbReference type="ARBA" id="ARBA00004657"/>
    </source>
</evidence>
<evidence type="ECO:0000256" key="5">
    <source>
        <dbReference type="ARBA" id="ARBA00022490"/>
    </source>
</evidence>
<comment type="subunit">
    <text evidence="14">Subunit of dynactin, a multiprotein complex part of a tripartite complex with dynein and a adapter, such as BICDL1, BICD2 or HOOK3. The dynactin complex is built around ACTR1A/ACTB filament and consists of an actin-related filament composed of a shoulder domain, a pointed end and a barbed end. Its length is defined by its flexible shoulder domain. The soulder is composed of 2 DCTN1 subunits, 4 DCTN2 and 2 DCTN3. The 4 DCNT2 (via N-terminus) bind the ACTR1A filament and act as molecular rulers to determine the length. The pointed end is important for binding dynein-dynactin cargo adapters. Consists of 4 subunits: ACTR10, DCNT4, DCTN5 and DCTN6. The barbed end is composed of a CAPZA1:CAPZB heterodimers, which binds ACTR1A/ACTB filament and dynactin and stabilizes dynactin. Interacts with ATP7B, but not ATP7A, in a copper-dependent manner. Interacts with ANK2; this interaction is required for localization at costameres. Interacts with N4BP2L1.</text>
</comment>
<keyword evidence="5" id="KW-0963">Cytoplasm</keyword>
<dbReference type="GO" id="GO:0001725">
    <property type="term" value="C:stress fiber"/>
    <property type="evidence" value="ECO:0007669"/>
    <property type="project" value="UniProtKB-SubCell"/>
</dbReference>
<keyword evidence="6" id="KW-1017">Isopeptide bond</keyword>
<evidence type="ECO:0000313" key="15">
    <source>
        <dbReference type="Proteomes" id="UP000095283"/>
    </source>
</evidence>
<name>A0A1I7XFY0_HETBA</name>
<comment type="subcellular location">
    <subcellularLocation>
        <location evidence="3">Cytoplasm</location>
        <location evidence="3">Cell cortex</location>
    </subcellularLocation>
    <subcellularLocation>
        <location evidence="1">Cytoplasm</location>
        <location evidence="1">Cytoskeleton</location>
        <location evidence="1">Microtubule organizing center</location>
        <location evidence="1">Centrosome</location>
    </subcellularLocation>
    <subcellularLocation>
        <location evidence="2">Cytoplasm</location>
        <location evidence="2">Cytoskeleton</location>
        <location evidence="2">Stress fiber</location>
    </subcellularLocation>
    <subcellularLocation>
        <location evidence="4">Cytoplasm</location>
        <location evidence="4">Myofibril</location>
    </subcellularLocation>
</comment>
<comment type="similarity">
    <text evidence="12">Belongs to the dynactin subunit 4 family.</text>
</comment>
<sequence length="296" mass="33956">MSSILNMNRVNYECGCGEWWPLCNLYFCRHCSSLRLDYFIYTTLRILSLLNGFRCQSCSLSEIDSTFCPNCLENIPAGEARLKRNRCVNCNQCPICAMVVSTRAVGDSCHLMCSTCRWSTRDSDTPDQNTSVNWPIDQIKMNKRQMYQKRKKTFEKPTPQAPVHEASAEVPELDINSLMNLVAHDIPSLDSRIRQPLAAGRTLRPVRMPLSARKAIRCKQCDHNLIKLEYGTCTIRYKIQYFARNFVPELRLSRETQLTAGEIGSVLLTIANESSAKTDVRQVFQLLMIYLLFFNL</sequence>
<evidence type="ECO:0000256" key="1">
    <source>
        <dbReference type="ARBA" id="ARBA00004300"/>
    </source>
</evidence>
<dbReference type="GO" id="GO:0030016">
    <property type="term" value="C:myofibril"/>
    <property type="evidence" value="ECO:0007669"/>
    <property type="project" value="UniProtKB-SubCell"/>
</dbReference>
<evidence type="ECO:0000256" key="8">
    <source>
        <dbReference type="ARBA" id="ARBA00022843"/>
    </source>
</evidence>
<keyword evidence="8" id="KW-0832">Ubl conjugation</keyword>
<evidence type="ECO:0000256" key="14">
    <source>
        <dbReference type="ARBA" id="ARBA00093507"/>
    </source>
</evidence>
<evidence type="ECO:0000256" key="11">
    <source>
        <dbReference type="ARBA" id="ARBA00023212"/>
    </source>
</evidence>
<dbReference type="GO" id="GO:0005813">
    <property type="term" value="C:centrosome"/>
    <property type="evidence" value="ECO:0007669"/>
    <property type="project" value="UniProtKB-SubCell"/>
</dbReference>
<keyword evidence="11" id="KW-0206">Cytoskeleton</keyword>
<keyword evidence="10" id="KW-0175">Coiled coil</keyword>
<accession>A0A1I7XFY0</accession>
<reference evidence="16" key="1">
    <citation type="submission" date="2016-11" db="UniProtKB">
        <authorList>
            <consortium name="WormBaseParasite"/>
        </authorList>
    </citation>
    <scope>IDENTIFICATION</scope>
</reference>
<dbReference type="Proteomes" id="UP000095283">
    <property type="component" value="Unplaced"/>
</dbReference>
<protein>
    <recommendedName>
        <fullName evidence="13">Dynactin subunit 4</fullName>
    </recommendedName>
</protein>
<evidence type="ECO:0000313" key="16">
    <source>
        <dbReference type="WBParaSite" id="Hba_16389"/>
    </source>
</evidence>